<dbReference type="EMBL" id="CADEBC010000858">
    <property type="protein sequence ID" value="CAB3261287.1"/>
    <property type="molecule type" value="Genomic_DNA"/>
</dbReference>
<dbReference type="OrthoDB" id="7491930at2759"/>
<accession>A0A8S1BR30</accession>
<evidence type="ECO:0000313" key="2">
    <source>
        <dbReference type="Proteomes" id="UP000494106"/>
    </source>
</evidence>
<evidence type="ECO:0000313" key="1">
    <source>
        <dbReference type="EMBL" id="CAB3261287.1"/>
    </source>
</evidence>
<name>A0A8S1BR30_ARCPL</name>
<gene>
    <name evidence="1" type="ORF">APLA_LOCUS17750</name>
</gene>
<dbReference type="AlphaFoldDB" id="A0A8S1BR30"/>
<reference evidence="1 2" key="1">
    <citation type="submission" date="2020-04" db="EMBL/GenBank/DDBJ databases">
        <authorList>
            <person name="Wallbank WR R."/>
            <person name="Pardo Diaz C."/>
            <person name="Kozak K."/>
            <person name="Martin S."/>
            <person name="Jiggins C."/>
            <person name="Moest M."/>
            <person name="Warren A I."/>
            <person name="Byers J.R.P. K."/>
            <person name="Montejo-Kovacevich G."/>
            <person name="Yen C E."/>
        </authorList>
    </citation>
    <scope>NUCLEOTIDE SEQUENCE [LARGE SCALE GENOMIC DNA]</scope>
</reference>
<sequence length="185" mass="20926">MDVSISDCMLQRFSDVCVERDISKYALTTQLLRKISRDVAVENRWIPSFSPTIRSLNVILNQDIWDKLKCSAFEICGTGVSGDLIAVRKPSAELDTTVAHLATLLFHGMVNGELLAEYKEARNRCPETSAHEFVVRHCFMRAPSPDIQHYADTLYKKFTSTNGAERDALFRLMALWSHRTCAIPS</sequence>
<protein>
    <submittedName>
        <fullName evidence="1">Uncharacterized protein</fullName>
    </submittedName>
</protein>
<organism evidence="1 2">
    <name type="scientific">Arctia plantaginis</name>
    <name type="common">Wood tiger moth</name>
    <name type="synonym">Phalaena plantaginis</name>
    <dbReference type="NCBI Taxonomy" id="874455"/>
    <lineage>
        <taxon>Eukaryota</taxon>
        <taxon>Metazoa</taxon>
        <taxon>Ecdysozoa</taxon>
        <taxon>Arthropoda</taxon>
        <taxon>Hexapoda</taxon>
        <taxon>Insecta</taxon>
        <taxon>Pterygota</taxon>
        <taxon>Neoptera</taxon>
        <taxon>Endopterygota</taxon>
        <taxon>Lepidoptera</taxon>
        <taxon>Glossata</taxon>
        <taxon>Ditrysia</taxon>
        <taxon>Noctuoidea</taxon>
        <taxon>Erebidae</taxon>
        <taxon>Arctiinae</taxon>
        <taxon>Arctia</taxon>
    </lineage>
</organism>
<comment type="caution">
    <text evidence="1">The sequence shown here is derived from an EMBL/GenBank/DDBJ whole genome shotgun (WGS) entry which is preliminary data.</text>
</comment>
<proteinExistence type="predicted"/>
<dbReference type="Proteomes" id="UP000494106">
    <property type="component" value="Unassembled WGS sequence"/>
</dbReference>
<keyword evidence="2" id="KW-1185">Reference proteome</keyword>